<dbReference type="EMBL" id="JBBCAQ010000036">
    <property type="protein sequence ID" value="KAK7575834.1"/>
    <property type="molecule type" value="Genomic_DNA"/>
</dbReference>
<accession>A0AAN9TA36</accession>
<keyword evidence="3" id="KW-1185">Reference proteome</keyword>
<organism evidence="2 3">
    <name type="scientific">Parthenolecanium corni</name>
    <dbReference type="NCBI Taxonomy" id="536013"/>
    <lineage>
        <taxon>Eukaryota</taxon>
        <taxon>Metazoa</taxon>
        <taxon>Ecdysozoa</taxon>
        <taxon>Arthropoda</taxon>
        <taxon>Hexapoda</taxon>
        <taxon>Insecta</taxon>
        <taxon>Pterygota</taxon>
        <taxon>Neoptera</taxon>
        <taxon>Paraneoptera</taxon>
        <taxon>Hemiptera</taxon>
        <taxon>Sternorrhyncha</taxon>
        <taxon>Coccoidea</taxon>
        <taxon>Coccidae</taxon>
        <taxon>Parthenolecanium</taxon>
    </lineage>
</organism>
<feature type="region of interest" description="Disordered" evidence="1">
    <location>
        <begin position="91"/>
        <end position="113"/>
    </location>
</feature>
<evidence type="ECO:0000256" key="1">
    <source>
        <dbReference type="SAM" id="MobiDB-lite"/>
    </source>
</evidence>
<evidence type="ECO:0000313" key="2">
    <source>
        <dbReference type="EMBL" id="KAK7575834.1"/>
    </source>
</evidence>
<gene>
    <name evidence="2" type="ORF">V9T40_012120</name>
</gene>
<reference evidence="2 3" key="1">
    <citation type="submission" date="2024-03" db="EMBL/GenBank/DDBJ databases">
        <title>Adaptation during the transition from Ophiocordyceps entomopathogen to insect associate is accompanied by gene loss and intensified selection.</title>
        <authorList>
            <person name="Ward C.M."/>
            <person name="Onetto C.A."/>
            <person name="Borneman A.R."/>
        </authorList>
    </citation>
    <scope>NUCLEOTIDE SEQUENCE [LARGE SCALE GENOMIC DNA]</scope>
    <source>
        <strain evidence="2">AWRI1</strain>
        <tissue evidence="2">Single Adult Female</tissue>
    </source>
</reference>
<sequence>MLSDSSEDATPNSLLDLINSHNPLDSNYNDDVSSLSELTTKFLNVDQNSSVGEKESSSSFSSLTVGSDSIDQESAACNTLEAYTKSFLNSKGTSVSPFRKPAPPPNFSGRVSKFQTDPDIKQINEKLQNIRVDESNKRETRKIDLTAALTNRTKTNSISLSTEVAIESKHSVFSYPVEECNIDLSSLADDNLLYSGMSLSPFGYVVSKTWNRIVFPKKYKRLGRIRPYNISESFKFDSPSPDECALKNRTRNTSVSEP</sequence>
<feature type="region of interest" description="Disordered" evidence="1">
    <location>
        <begin position="1"/>
        <end position="28"/>
    </location>
</feature>
<evidence type="ECO:0000313" key="3">
    <source>
        <dbReference type="Proteomes" id="UP001367676"/>
    </source>
</evidence>
<name>A0AAN9TA36_9HEMI</name>
<comment type="caution">
    <text evidence="2">The sequence shown here is derived from an EMBL/GenBank/DDBJ whole genome shotgun (WGS) entry which is preliminary data.</text>
</comment>
<feature type="compositionally biased region" description="Polar residues" evidence="1">
    <location>
        <begin position="8"/>
        <end position="28"/>
    </location>
</feature>
<protein>
    <submittedName>
        <fullName evidence="2">Uncharacterized protein</fullName>
    </submittedName>
</protein>
<dbReference type="Proteomes" id="UP001367676">
    <property type="component" value="Unassembled WGS sequence"/>
</dbReference>
<feature type="region of interest" description="Disordered" evidence="1">
    <location>
        <begin position="237"/>
        <end position="258"/>
    </location>
</feature>
<proteinExistence type="predicted"/>
<dbReference type="AlphaFoldDB" id="A0AAN9TA36"/>